<feature type="compositionally biased region" description="Pro residues" evidence="1">
    <location>
        <begin position="331"/>
        <end position="350"/>
    </location>
</feature>
<accession>K1WGV3</accession>
<dbReference type="GeneID" id="18761214"/>
<evidence type="ECO:0000256" key="1">
    <source>
        <dbReference type="SAM" id="MobiDB-lite"/>
    </source>
</evidence>
<feature type="compositionally biased region" description="Polar residues" evidence="1">
    <location>
        <begin position="439"/>
        <end position="454"/>
    </location>
</feature>
<protein>
    <submittedName>
        <fullName evidence="2">RNA recognition motif-containing protein</fullName>
    </submittedName>
</protein>
<feature type="region of interest" description="Disordered" evidence="1">
    <location>
        <begin position="523"/>
        <end position="550"/>
    </location>
</feature>
<feature type="compositionally biased region" description="Polar residues" evidence="1">
    <location>
        <begin position="399"/>
        <end position="408"/>
    </location>
</feature>
<dbReference type="RefSeq" id="XP_007293168.1">
    <property type="nucleotide sequence ID" value="XM_007293106.1"/>
</dbReference>
<gene>
    <name evidence="2" type="ORF">MBM_05279</name>
</gene>
<reference evidence="2 3" key="1">
    <citation type="journal article" date="2012" name="BMC Genomics">
        <title>Sequencing the genome of Marssonina brunnea reveals fungus-poplar co-evolution.</title>
        <authorList>
            <person name="Zhu S."/>
            <person name="Cao Y.-Z."/>
            <person name="Jiang C."/>
            <person name="Tan B.-Y."/>
            <person name="Wang Z."/>
            <person name="Feng S."/>
            <person name="Zhang L."/>
            <person name="Su X.-H."/>
            <person name="Brejova B."/>
            <person name="Vinar T."/>
            <person name="Xu M."/>
            <person name="Wang M.-X."/>
            <person name="Zhang S.-G."/>
            <person name="Huang M.-R."/>
            <person name="Wu R."/>
            <person name="Zhou Y."/>
        </authorList>
    </citation>
    <scope>NUCLEOTIDE SEQUENCE [LARGE SCALE GENOMIC DNA]</scope>
    <source>
        <strain evidence="2 3">MB_m1</strain>
    </source>
</reference>
<feature type="compositionally biased region" description="Low complexity" evidence="1">
    <location>
        <begin position="272"/>
        <end position="317"/>
    </location>
</feature>
<feature type="compositionally biased region" description="Pro residues" evidence="1">
    <location>
        <begin position="481"/>
        <end position="491"/>
    </location>
</feature>
<dbReference type="AlphaFoldDB" id="K1WGV3"/>
<name>K1WGV3_MARBU</name>
<feature type="compositionally biased region" description="Low complexity" evidence="1">
    <location>
        <begin position="351"/>
        <end position="370"/>
    </location>
</feature>
<dbReference type="OrthoDB" id="5408296at2759"/>
<dbReference type="OMA" id="LFADVHY"/>
<feature type="compositionally biased region" description="Low complexity" evidence="1">
    <location>
        <begin position="383"/>
        <end position="392"/>
    </location>
</feature>
<dbReference type="Proteomes" id="UP000006753">
    <property type="component" value="Unassembled WGS sequence"/>
</dbReference>
<dbReference type="InParanoid" id="K1WGV3"/>
<organism evidence="2 3">
    <name type="scientific">Marssonina brunnea f. sp. multigermtubi (strain MB_m1)</name>
    <name type="common">Marssonina leaf spot fungus</name>
    <dbReference type="NCBI Taxonomy" id="1072389"/>
    <lineage>
        <taxon>Eukaryota</taxon>
        <taxon>Fungi</taxon>
        <taxon>Dikarya</taxon>
        <taxon>Ascomycota</taxon>
        <taxon>Pezizomycotina</taxon>
        <taxon>Leotiomycetes</taxon>
        <taxon>Helotiales</taxon>
        <taxon>Drepanopezizaceae</taxon>
        <taxon>Drepanopeziza</taxon>
    </lineage>
</organism>
<evidence type="ECO:0000313" key="3">
    <source>
        <dbReference type="Proteomes" id="UP000006753"/>
    </source>
</evidence>
<feature type="region of interest" description="Disordered" evidence="1">
    <location>
        <begin position="260"/>
        <end position="504"/>
    </location>
</feature>
<dbReference type="KEGG" id="mbe:MBM_05279"/>
<dbReference type="HOGENOM" id="CLU_032402_1_0_1"/>
<evidence type="ECO:0000313" key="2">
    <source>
        <dbReference type="EMBL" id="EKD16810.1"/>
    </source>
</evidence>
<sequence length="565" mass="60620">MAARPGEDLVATLFADIHFYYGSPAAKPPHHRFDKGSYVYLFENASQKRARIEVANNAGTADQDAFTGYLDATHVQYSYKHSTLVTLTVQGVTEQQNSPVDGQDWHLPTFDLRNETKYMYKLHTLDIYFWMKEDAVMFMNGIRRVLPQHLVSVQDEPFAPPPHPEDMSPVVQQLENIAITDPSYQQGRSRDSQTSTVSSFPGPPVSATPQAQEASNFAPMAYNPAAPAAPEVIRHREKTPPPEDGAVNPLMAAAASDQGQTFGAPYGQQGFSGPPQRQQSISGPPQQPPAQQGFPGPPQRQQSISGPPQQPPAQQGFPGPPQQPPAQQGFPGPPQPPPAQQGFPGPPQPSPAQQGFSGPPQQAPSQPQQQSYFTTVPPPASAPPSQFNQPAQKAAPTSPFAQHFQNSFAPPPTASDVSSPHAQPPQAGTPPSDAAPPGYQQQRRSSNIPVSQFANYPGSPGMSPGTSTPGIYSPGVGTPITGPPAPAPHVAPPGGFSQHQYASVGNTKPLMTDYSIHQQVYRPTENEAYKPAKEVKAPRGNLEKRAGQLEKGMGSLFKKLEKKIG</sequence>
<feature type="region of interest" description="Disordered" evidence="1">
    <location>
        <begin position="182"/>
        <end position="212"/>
    </location>
</feature>
<dbReference type="EMBL" id="JH921438">
    <property type="protein sequence ID" value="EKD16810.1"/>
    <property type="molecule type" value="Genomic_DNA"/>
</dbReference>
<keyword evidence="3" id="KW-1185">Reference proteome</keyword>
<proteinExistence type="predicted"/>
<feature type="compositionally biased region" description="Basic and acidic residues" evidence="1">
    <location>
        <begin position="524"/>
        <end position="548"/>
    </location>
</feature>
<feature type="compositionally biased region" description="Polar residues" evidence="1">
    <location>
        <begin position="182"/>
        <end position="199"/>
    </location>
</feature>
<dbReference type="eggNOG" id="ENOG502SH9Q">
    <property type="taxonomic scope" value="Eukaryota"/>
</dbReference>
<dbReference type="STRING" id="1072389.K1WGV3"/>